<evidence type="ECO:0000256" key="6">
    <source>
        <dbReference type="ARBA" id="ARBA00022692"/>
    </source>
</evidence>
<feature type="domain" description="Herpesvirus glycoprotein H C-terminal" evidence="19">
    <location>
        <begin position="593"/>
        <end position="734"/>
    </location>
</feature>
<keyword evidence="8" id="KW-0946">Virion</keyword>
<keyword evidence="6 18" id="KW-0812">Transmembrane</keyword>
<evidence type="ECO:0000256" key="14">
    <source>
        <dbReference type="ARBA" id="ARBA00023136"/>
    </source>
</evidence>
<evidence type="ECO:0000259" key="19">
    <source>
        <dbReference type="Pfam" id="PF17488"/>
    </source>
</evidence>
<dbReference type="GO" id="GO:0019031">
    <property type="term" value="C:viral envelope"/>
    <property type="evidence" value="ECO:0007669"/>
    <property type="project" value="UniProtKB-KW"/>
</dbReference>
<feature type="transmembrane region" description="Helical" evidence="18">
    <location>
        <begin position="743"/>
        <end position="765"/>
    </location>
</feature>
<sequence>MRYSLLCTCLFLVWWVSGGRGLATPSPSTPVFSGSPGSSGSLGSSGSPGTPGSTGFRSSTTSGKTPLPTRNVNFTEMIIKNPSLKINLGNSTNYTLNWTDVVKVIPEALIQKMWEESNVTESLWFSLHKYRDIWKNDDVFKNFTGRPTDYVCKLGKNEQLYNLSRVNPTNIPNYMGYFGIQAPIIQKELFSGINNVLEPKHATHDVFYTTRDYNAYLYVSFGDQDAEMMGYVTKDFSYVTTVAKANGTSKFLTVMMGYTRNLPVLKGNLIYKTDFIMAQNENFSMVVITTFDDYNYFAGVVKPDFQRVFEELTQLSPTKVIEQLENKMVELEATKRCPVPFLTPDTFEYMLKFAFSHFMVAAGLRDSGGYVNANCFVGFMHELNLLRFMTAACFQKFYFNGFTSFYLSTVAGAMITRTPIPALSALSHNLRDDMLAALQLADNIEEMTNRILWAAAEIVDGIYTAYTYTFSLQPPDRRHLLDVYLLLKDKERQHQVLNNNNLMLIYLMSMSMCNSVEISAVTSMLSDGRHYNLAQTFSPCLMSLRYDFTHDKLVSESRLLTNMTYIQARDGALGFFNILRERHVSTFSLLPVSKCLKNYAKNILMVIPMFNVTYVVSTVTISNAMNYDVRDTFIEKKMFVSAVMSNCTEFPGGSGTRQIPIVYNITRSRSECPLCGAAFLGYDERDGLESVMYVTNRRVERNIFSDASPFFDNQNLHTHYLMLFKNGTVIEIRGRYRERTAQFIIITLFILTLMFGAFLAFKIFVYCC</sequence>
<evidence type="ECO:0000256" key="12">
    <source>
        <dbReference type="ARBA" id="ARBA00022989"/>
    </source>
</evidence>
<dbReference type="Pfam" id="PF02489">
    <property type="entry name" value="Herpes_glycop_H"/>
    <property type="match status" value="1"/>
</dbReference>
<evidence type="ECO:0000256" key="3">
    <source>
        <dbReference type="ARBA" id="ARBA00022511"/>
    </source>
</evidence>
<evidence type="ECO:0000256" key="4">
    <source>
        <dbReference type="ARBA" id="ARBA00022521"/>
    </source>
</evidence>
<evidence type="ECO:0000256" key="16">
    <source>
        <dbReference type="ARBA" id="ARBA00023296"/>
    </source>
</evidence>
<evidence type="ECO:0000256" key="13">
    <source>
        <dbReference type="ARBA" id="ARBA00023046"/>
    </source>
</evidence>
<keyword evidence="9" id="KW-1043">Host membrane</keyword>
<evidence type="ECO:0000256" key="2">
    <source>
        <dbReference type="ARBA" id="ARBA00022506"/>
    </source>
</evidence>
<keyword evidence="12 18" id="KW-1133">Transmembrane helix</keyword>
<evidence type="ECO:0000256" key="10">
    <source>
        <dbReference type="ARBA" id="ARBA00022879"/>
    </source>
</evidence>
<evidence type="ECO:0000256" key="5">
    <source>
        <dbReference type="ARBA" id="ARBA00022595"/>
    </source>
</evidence>
<keyword evidence="4" id="KW-1169">Fusion of virus membrane with host cell membrane</keyword>
<protein>
    <submittedName>
        <fullName evidence="20">Glycoprotein H</fullName>
    </submittedName>
</protein>
<keyword evidence="2" id="KW-1168">Fusion of virus membrane with host membrane</keyword>
<dbReference type="InterPro" id="IPR003493">
    <property type="entry name" value="Herpes_gH"/>
</dbReference>
<keyword evidence="3" id="KW-1032">Host cell membrane</keyword>
<evidence type="ECO:0000256" key="17">
    <source>
        <dbReference type="SAM" id="MobiDB-lite"/>
    </source>
</evidence>
<keyword evidence="15" id="KW-0325">Glycoprotein</keyword>
<evidence type="ECO:0000256" key="7">
    <source>
        <dbReference type="ARBA" id="ARBA00022729"/>
    </source>
</evidence>
<keyword evidence="7" id="KW-0732">Signal</keyword>
<reference evidence="20" key="1">
    <citation type="submission" date="2010-09" db="EMBL/GenBank/DDBJ databases">
        <title>Comparison of genetic diversity of Equine gammaherpesviruses (gEHV) and isolation of a syncytium forming gEHV-strain.</title>
        <authorList>
            <person name="Thorsteinsdottir L."/>
            <person name="Torfason E.G."/>
            <person name="Torsteinsdottir S."/>
            <person name="Svansson V."/>
        </authorList>
    </citation>
    <scope>NUCLEOTIDE SEQUENCE</scope>
    <source>
        <strain evidence="20">GEHV-Dv</strain>
    </source>
</reference>
<keyword evidence="16" id="KW-1160">Virus entry into host cell</keyword>
<dbReference type="GO" id="GO:0046718">
    <property type="term" value="P:symbiont entry into host cell"/>
    <property type="evidence" value="ECO:0007669"/>
    <property type="project" value="UniProtKB-KW"/>
</dbReference>
<proteinExistence type="inferred from homology"/>
<gene>
    <name evidence="20" type="primary">gH</name>
</gene>
<accession>F2WU39</accession>
<keyword evidence="14 18" id="KW-0472">Membrane</keyword>
<dbReference type="Pfam" id="PF17488">
    <property type="entry name" value="Herpes_glycoH_C"/>
    <property type="match status" value="1"/>
</dbReference>
<dbReference type="Gene3D" id="3.90.380.20">
    <property type="entry name" value="Herpesvirus glycoprotein H, domain D-II"/>
    <property type="match status" value="1"/>
</dbReference>
<dbReference type="GO" id="GO:0055036">
    <property type="term" value="C:virion membrane"/>
    <property type="evidence" value="ECO:0007669"/>
    <property type="project" value="UniProtKB-SubCell"/>
</dbReference>
<evidence type="ECO:0000256" key="15">
    <source>
        <dbReference type="ARBA" id="ARBA00023180"/>
    </source>
</evidence>
<keyword evidence="5" id="KW-1162">Viral penetration into host cytoplasm</keyword>
<evidence type="ECO:0000256" key="1">
    <source>
        <dbReference type="ARBA" id="ARBA00004563"/>
    </source>
</evidence>
<evidence type="ECO:0000256" key="9">
    <source>
        <dbReference type="ARBA" id="ARBA00022870"/>
    </source>
</evidence>
<feature type="compositionally biased region" description="Low complexity" evidence="17">
    <location>
        <begin position="26"/>
        <end position="63"/>
    </location>
</feature>
<name>F2WU39_9GAMA</name>
<dbReference type="HAMAP" id="MF_04033">
    <property type="entry name" value="HSV_GH"/>
    <property type="match status" value="1"/>
</dbReference>
<evidence type="ECO:0000256" key="11">
    <source>
        <dbReference type="ARBA" id="ARBA00022981"/>
    </source>
</evidence>
<dbReference type="EMBL" id="HQ247759">
    <property type="protein sequence ID" value="ADZ99550.1"/>
    <property type="molecule type" value="Genomic_DNA"/>
</dbReference>
<keyword evidence="10" id="KW-0261">Viral envelope protein</keyword>
<keyword evidence="13" id="KW-1039">Host endosome</keyword>
<organism evidence="20">
    <name type="scientific">Equid gammaherpesvirus 2</name>
    <name type="common">Equine herpesvirus 2</name>
    <dbReference type="NCBI Taxonomy" id="12657"/>
    <lineage>
        <taxon>Viruses</taxon>
        <taxon>Duplodnaviria</taxon>
        <taxon>Heunggongvirae</taxon>
        <taxon>Peploviricota</taxon>
        <taxon>Herviviricetes</taxon>
        <taxon>Herpesvirales</taxon>
        <taxon>Orthoherpesviridae</taxon>
        <taxon>Gammaherpesvirinae</taxon>
        <taxon>Percavirus</taxon>
        <taxon>Percavirus equidgamma2</taxon>
    </lineage>
</organism>
<dbReference type="Gene3D" id="2.60.40.3190">
    <property type="entry name" value="Herpesvirus glycoprotein H, C-terminal domain"/>
    <property type="match status" value="1"/>
</dbReference>
<dbReference type="InterPro" id="IPR038172">
    <property type="entry name" value="Herpes_glycoH_C_sf"/>
</dbReference>
<dbReference type="GO" id="GO:0019064">
    <property type="term" value="P:fusion of virus membrane with host plasma membrane"/>
    <property type="evidence" value="ECO:0007669"/>
    <property type="project" value="UniProtKB-KW"/>
</dbReference>
<comment type="subcellular location">
    <subcellularLocation>
        <location evidence="1">Virion membrane</location>
        <topology evidence="1">Single-pass type I membrane protein</topology>
    </subcellularLocation>
</comment>
<feature type="region of interest" description="Disordered" evidence="17">
    <location>
        <begin position="26"/>
        <end position="69"/>
    </location>
</feature>
<feature type="non-terminal residue" evidence="20">
    <location>
        <position position="1"/>
    </location>
</feature>
<keyword evidence="11" id="KW-0730">Sialic acid</keyword>
<dbReference type="InterPro" id="IPR035305">
    <property type="entry name" value="Herpes_glycoH_C"/>
</dbReference>
<evidence type="ECO:0000256" key="8">
    <source>
        <dbReference type="ARBA" id="ARBA00022844"/>
    </source>
</evidence>
<evidence type="ECO:0000256" key="18">
    <source>
        <dbReference type="SAM" id="Phobius"/>
    </source>
</evidence>
<evidence type="ECO:0000313" key="20">
    <source>
        <dbReference type="EMBL" id="ADZ99550.1"/>
    </source>
</evidence>